<dbReference type="Gramene" id="AUR62025259-RA">
    <property type="protein sequence ID" value="AUR62025259-RA:cds"/>
    <property type="gene ID" value="AUR62025259"/>
</dbReference>
<evidence type="ECO:0000256" key="4">
    <source>
        <dbReference type="ARBA" id="ARBA00022538"/>
    </source>
</evidence>
<evidence type="ECO:0000256" key="7">
    <source>
        <dbReference type="ARBA" id="ARBA00022989"/>
    </source>
</evidence>
<feature type="domain" description="Sodium/calcium exchanger membrane region" evidence="13">
    <location>
        <begin position="299"/>
        <end position="450"/>
    </location>
</feature>
<reference evidence="14" key="1">
    <citation type="journal article" date="2017" name="Nature">
        <title>The genome of Chenopodium quinoa.</title>
        <authorList>
            <person name="Jarvis D.E."/>
            <person name="Ho Y.S."/>
            <person name="Lightfoot D.J."/>
            <person name="Schmoeckel S.M."/>
            <person name="Li B."/>
            <person name="Borm T.J.A."/>
            <person name="Ohyanagi H."/>
            <person name="Mineta K."/>
            <person name="Michell C.T."/>
            <person name="Saber N."/>
            <person name="Kharbatia N.M."/>
            <person name="Rupper R.R."/>
            <person name="Sharp A.R."/>
            <person name="Dally N."/>
            <person name="Boughton B.A."/>
            <person name="Woo Y.H."/>
            <person name="Gao G."/>
            <person name="Schijlen E.G.W.M."/>
            <person name="Guo X."/>
            <person name="Momin A.A."/>
            <person name="Negrao S."/>
            <person name="Al-Babili S."/>
            <person name="Gehring C."/>
            <person name="Roessner U."/>
            <person name="Jung C."/>
            <person name="Murphy K."/>
            <person name="Arold S.T."/>
            <person name="Gojobori T."/>
            <person name="van der Linden C.G."/>
            <person name="van Loo E.N."/>
            <person name="Jellen E.N."/>
            <person name="Maughan P.J."/>
            <person name="Tester M."/>
        </authorList>
    </citation>
    <scope>NUCLEOTIDE SEQUENCE [LARGE SCALE GENOMIC DNA]</scope>
    <source>
        <strain evidence="14">cv. PI 614886</strain>
    </source>
</reference>
<feature type="transmembrane region" description="Helical" evidence="12">
    <location>
        <begin position="97"/>
        <end position="116"/>
    </location>
</feature>
<name>A0A803M8N3_CHEQI</name>
<proteinExistence type="inferred from homology"/>
<evidence type="ECO:0000256" key="10">
    <source>
        <dbReference type="ARBA" id="ARBA00023201"/>
    </source>
</evidence>
<sequence>MSPTVAGVTLLPFGNGANDVFSSIAAFMGQGSGDNVGINSVLGGAMIISCVVAGVVSFCVADKRVQIDKTCFIRDLCFFLFGISCLTLILIIGELRIWGALAYVSIYVVYGIYVAVTEIINKKGRGSKLGQLTPLLPVVGRFFSSCNDEGESDQSEMPSKLPHWIWNINVAIYSDSKKSAVEDSSRPLWGWNDDGETNVESSYSISKLCSILEIPLSIPRRLTIPIVEEERWSKVYAIASAFLAPILLAVLWNTQEGHVSLSGKIAYIIGFSAGFIFGVLAFLYTSPDHPPRSFLFPWVLGGFVMSITWFYIIANELVALLVSLGAIFGVNPSILALTILAWGNSMGDLMSNTAFAMNDRNGVQIAMSGSYAGPMFNTLIGLGVSLVLATWYKGPEPYVIEQESGLFITVGFLATGLIWSLIVLPRNDMRPNKILGAGLIAIYCVFLSLQVSMALVSRSHSI</sequence>
<dbReference type="AlphaFoldDB" id="A0A803M8N3"/>
<evidence type="ECO:0000256" key="3">
    <source>
        <dbReference type="ARBA" id="ARBA00022449"/>
    </source>
</evidence>
<evidence type="ECO:0000256" key="9">
    <source>
        <dbReference type="ARBA" id="ARBA00023136"/>
    </source>
</evidence>
<dbReference type="GO" id="GO:0008324">
    <property type="term" value="F:monoatomic cation transmembrane transporter activity"/>
    <property type="evidence" value="ECO:0007669"/>
    <property type="project" value="TreeGrafter"/>
</dbReference>
<keyword evidence="10" id="KW-0739">Sodium transport</keyword>
<accession>A0A803M8N3</accession>
<dbReference type="GO" id="GO:0006814">
    <property type="term" value="P:sodium ion transport"/>
    <property type="evidence" value="ECO:0007669"/>
    <property type="project" value="UniProtKB-KW"/>
</dbReference>
<reference evidence="14" key="2">
    <citation type="submission" date="2021-03" db="UniProtKB">
        <authorList>
            <consortium name="EnsemblPlants"/>
        </authorList>
    </citation>
    <scope>IDENTIFICATION</scope>
</reference>
<organism evidence="14 15">
    <name type="scientific">Chenopodium quinoa</name>
    <name type="common">Quinoa</name>
    <dbReference type="NCBI Taxonomy" id="63459"/>
    <lineage>
        <taxon>Eukaryota</taxon>
        <taxon>Viridiplantae</taxon>
        <taxon>Streptophyta</taxon>
        <taxon>Embryophyta</taxon>
        <taxon>Tracheophyta</taxon>
        <taxon>Spermatophyta</taxon>
        <taxon>Magnoliopsida</taxon>
        <taxon>eudicotyledons</taxon>
        <taxon>Gunneridae</taxon>
        <taxon>Pentapetalae</taxon>
        <taxon>Caryophyllales</taxon>
        <taxon>Chenopodiaceae</taxon>
        <taxon>Chenopodioideae</taxon>
        <taxon>Atripliceae</taxon>
        <taxon>Chenopodium</taxon>
    </lineage>
</organism>
<evidence type="ECO:0000256" key="8">
    <source>
        <dbReference type="ARBA" id="ARBA00023053"/>
    </source>
</evidence>
<keyword evidence="8" id="KW-0915">Sodium</keyword>
<evidence type="ECO:0000256" key="5">
    <source>
        <dbReference type="ARBA" id="ARBA00022692"/>
    </source>
</evidence>
<keyword evidence="3" id="KW-0050">Antiport</keyword>
<dbReference type="Pfam" id="PF01699">
    <property type="entry name" value="Na_Ca_ex"/>
    <property type="match status" value="2"/>
</dbReference>
<evidence type="ECO:0000256" key="1">
    <source>
        <dbReference type="ARBA" id="ARBA00004141"/>
    </source>
</evidence>
<feature type="transmembrane region" description="Helical" evidence="12">
    <location>
        <begin position="320"/>
        <end position="342"/>
    </location>
</feature>
<feature type="transmembrane region" description="Helical" evidence="12">
    <location>
        <begin position="375"/>
        <end position="392"/>
    </location>
</feature>
<dbReference type="InterPro" id="IPR051359">
    <property type="entry name" value="CaCA_antiporter"/>
</dbReference>
<dbReference type="Proteomes" id="UP000596660">
    <property type="component" value="Unplaced"/>
</dbReference>
<dbReference type="GO" id="GO:0016020">
    <property type="term" value="C:membrane"/>
    <property type="evidence" value="ECO:0007669"/>
    <property type="project" value="UniProtKB-SubCell"/>
</dbReference>
<feature type="domain" description="Sodium/calcium exchanger membrane region" evidence="13">
    <location>
        <begin position="1"/>
        <end position="113"/>
    </location>
</feature>
<evidence type="ECO:0000256" key="12">
    <source>
        <dbReference type="SAM" id="Phobius"/>
    </source>
</evidence>
<dbReference type="GO" id="GO:0006813">
    <property type="term" value="P:potassium ion transport"/>
    <property type="evidence" value="ECO:0007669"/>
    <property type="project" value="UniProtKB-KW"/>
</dbReference>
<feature type="transmembrane region" description="Helical" evidence="12">
    <location>
        <begin position="295"/>
        <end position="314"/>
    </location>
</feature>
<dbReference type="InterPro" id="IPR004837">
    <property type="entry name" value="NaCa_Exmemb"/>
</dbReference>
<dbReference type="Gene3D" id="1.20.1420.30">
    <property type="entry name" value="NCX, central ion-binding region"/>
    <property type="match status" value="2"/>
</dbReference>
<evidence type="ECO:0000256" key="6">
    <source>
        <dbReference type="ARBA" id="ARBA00022958"/>
    </source>
</evidence>
<dbReference type="InterPro" id="IPR044880">
    <property type="entry name" value="NCX_ion-bd_dom_sf"/>
</dbReference>
<keyword evidence="10" id="KW-0406">Ion transport</keyword>
<protein>
    <recommendedName>
        <fullName evidence="13">Sodium/calcium exchanger membrane region domain-containing protein</fullName>
    </recommendedName>
</protein>
<keyword evidence="4" id="KW-0633">Potassium transport</keyword>
<evidence type="ECO:0000313" key="14">
    <source>
        <dbReference type="EnsemblPlants" id="AUR62025259-RA:cds"/>
    </source>
</evidence>
<feature type="transmembrane region" description="Helical" evidence="12">
    <location>
        <begin position="404"/>
        <end position="422"/>
    </location>
</feature>
<evidence type="ECO:0000256" key="2">
    <source>
        <dbReference type="ARBA" id="ARBA00022448"/>
    </source>
</evidence>
<keyword evidence="2" id="KW-0813">Transport</keyword>
<evidence type="ECO:0000259" key="13">
    <source>
        <dbReference type="Pfam" id="PF01699"/>
    </source>
</evidence>
<evidence type="ECO:0000313" key="15">
    <source>
        <dbReference type="Proteomes" id="UP000596660"/>
    </source>
</evidence>
<comment type="similarity">
    <text evidence="11">Belongs to the Ca(2+):cation antiporter (CaCA) (TC 2.A.19) family. Cation/calcium exchanger (CCX) subfamily.</text>
</comment>
<dbReference type="PANTHER" id="PTHR12266:SF0">
    <property type="entry name" value="MITOCHONDRIAL SODIUM_CALCIUM EXCHANGER PROTEIN"/>
    <property type="match status" value="1"/>
</dbReference>
<feature type="transmembrane region" description="Helical" evidence="12">
    <location>
        <begin position="40"/>
        <end position="60"/>
    </location>
</feature>
<keyword evidence="5 12" id="KW-0812">Transmembrane</keyword>
<dbReference type="PANTHER" id="PTHR12266">
    <property type="entry name" value="NA+/CA2+ K+ INDEPENDENT EXCHANGER"/>
    <property type="match status" value="1"/>
</dbReference>
<feature type="transmembrane region" description="Helical" evidence="12">
    <location>
        <begin position="434"/>
        <end position="456"/>
    </location>
</feature>
<dbReference type="EnsemblPlants" id="AUR62025259-RA">
    <property type="protein sequence ID" value="AUR62025259-RA:cds"/>
    <property type="gene ID" value="AUR62025259"/>
</dbReference>
<comment type="subcellular location">
    <subcellularLocation>
        <location evidence="1">Membrane</location>
        <topology evidence="1">Multi-pass membrane protein</topology>
    </subcellularLocation>
</comment>
<dbReference type="OMA" id="CNDEGES"/>
<keyword evidence="7 12" id="KW-1133">Transmembrane helix</keyword>
<keyword evidence="15" id="KW-1185">Reference proteome</keyword>
<feature type="transmembrane region" description="Helical" evidence="12">
    <location>
        <begin position="72"/>
        <end position="91"/>
    </location>
</feature>
<feature type="transmembrane region" description="Helical" evidence="12">
    <location>
        <begin position="265"/>
        <end position="283"/>
    </location>
</feature>
<dbReference type="GO" id="GO:0015297">
    <property type="term" value="F:antiporter activity"/>
    <property type="evidence" value="ECO:0007669"/>
    <property type="project" value="UniProtKB-KW"/>
</dbReference>
<evidence type="ECO:0000256" key="11">
    <source>
        <dbReference type="ARBA" id="ARBA00038187"/>
    </source>
</evidence>
<keyword evidence="6" id="KW-0630">Potassium</keyword>
<keyword evidence="9 12" id="KW-0472">Membrane</keyword>